<keyword evidence="1" id="KW-1133">Transmembrane helix</keyword>
<feature type="transmembrane region" description="Helical" evidence="1">
    <location>
        <begin position="74"/>
        <end position="97"/>
    </location>
</feature>
<dbReference type="AlphaFoldDB" id="A0A0F9B068"/>
<dbReference type="EMBL" id="LAZR01051955">
    <property type="protein sequence ID" value="KKK84039.1"/>
    <property type="molecule type" value="Genomic_DNA"/>
</dbReference>
<sequence>MANYNRKPRPVEGKKREVIIEEKGFQDDVQKIWGVNPSYKHVNNNITIARIVALGALIIFIISSLNILTSQLMISLLSGAIILALFLFVFYDNLFVLRNLGFFSFKRMSVVDPFKNILFLMRKESLSTIIISNKKDLVHTALKLFKIEVIPENVHASVNLFLKGLSAFKNMIKFTYQIIQTPVYSRISNGESFETSIYFCIFYTINGSLTRGKLDSIYNQLDFLGNTLKSNFIANFHHFKIVLLKGIGLVNGLRSYFFKTDTPTQELRSSIKIISPNFLM</sequence>
<evidence type="ECO:0000256" key="1">
    <source>
        <dbReference type="SAM" id="Phobius"/>
    </source>
</evidence>
<comment type="caution">
    <text evidence="2">The sequence shown here is derived from an EMBL/GenBank/DDBJ whole genome shotgun (WGS) entry which is preliminary data.</text>
</comment>
<feature type="transmembrane region" description="Helical" evidence="1">
    <location>
        <begin position="48"/>
        <end position="68"/>
    </location>
</feature>
<keyword evidence="1" id="KW-0812">Transmembrane</keyword>
<protein>
    <submittedName>
        <fullName evidence="2">Uncharacterized protein</fullName>
    </submittedName>
</protein>
<organism evidence="2">
    <name type="scientific">marine sediment metagenome</name>
    <dbReference type="NCBI Taxonomy" id="412755"/>
    <lineage>
        <taxon>unclassified sequences</taxon>
        <taxon>metagenomes</taxon>
        <taxon>ecological metagenomes</taxon>
    </lineage>
</organism>
<keyword evidence="1" id="KW-0472">Membrane</keyword>
<reference evidence="2" key="1">
    <citation type="journal article" date="2015" name="Nature">
        <title>Complex archaea that bridge the gap between prokaryotes and eukaryotes.</title>
        <authorList>
            <person name="Spang A."/>
            <person name="Saw J.H."/>
            <person name="Jorgensen S.L."/>
            <person name="Zaremba-Niedzwiedzka K."/>
            <person name="Martijn J."/>
            <person name="Lind A.E."/>
            <person name="van Eijk R."/>
            <person name="Schleper C."/>
            <person name="Guy L."/>
            <person name="Ettema T.J."/>
        </authorList>
    </citation>
    <scope>NUCLEOTIDE SEQUENCE</scope>
</reference>
<name>A0A0F9B068_9ZZZZ</name>
<feature type="non-terminal residue" evidence="2">
    <location>
        <position position="280"/>
    </location>
</feature>
<accession>A0A0F9B068</accession>
<gene>
    <name evidence="2" type="ORF">LCGC14_2787350</name>
</gene>
<evidence type="ECO:0000313" key="2">
    <source>
        <dbReference type="EMBL" id="KKK84039.1"/>
    </source>
</evidence>
<proteinExistence type="predicted"/>